<gene>
    <name evidence="2" type="ORF">ERS007739_04651</name>
</gene>
<reference evidence="3" key="1">
    <citation type="submission" date="2015-03" db="EMBL/GenBank/DDBJ databases">
        <authorList>
            <consortium name="Pathogen Informatics"/>
        </authorList>
    </citation>
    <scope>NUCLEOTIDE SEQUENCE [LARGE SCALE GENOMIC DNA]</scope>
    <source>
        <strain evidence="3">N09902308</strain>
    </source>
</reference>
<protein>
    <submittedName>
        <fullName evidence="2">Uncharacterized protein</fullName>
    </submittedName>
</protein>
<name>A0A916LFE6_MYCTX</name>
<dbReference type="AlphaFoldDB" id="A0A916LFE6"/>
<sequence>MQPDVEQKLVKGAVQKRRVHRDNGMGSRGS</sequence>
<feature type="region of interest" description="Disordered" evidence="1">
    <location>
        <begin position="1"/>
        <end position="30"/>
    </location>
</feature>
<accession>A0A916LFE6</accession>
<evidence type="ECO:0000313" key="2">
    <source>
        <dbReference type="EMBL" id="CPA50936.1"/>
    </source>
</evidence>
<proteinExistence type="predicted"/>
<evidence type="ECO:0000256" key="1">
    <source>
        <dbReference type="SAM" id="MobiDB-lite"/>
    </source>
</evidence>
<organism evidence="2 3">
    <name type="scientific">Mycobacterium tuberculosis</name>
    <dbReference type="NCBI Taxonomy" id="1773"/>
    <lineage>
        <taxon>Bacteria</taxon>
        <taxon>Bacillati</taxon>
        <taxon>Actinomycetota</taxon>
        <taxon>Actinomycetes</taxon>
        <taxon>Mycobacteriales</taxon>
        <taxon>Mycobacteriaceae</taxon>
        <taxon>Mycobacterium</taxon>
        <taxon>Mycobacterium tuberculosis complex</taxon>
    </lineage>
</organism>
<dbReference type="Proteomes" id="UP000039021">
    <property type="component" value="Unassembled WGS sequence"/>
</dbReference>
<dbReference type="EMBL" id="CSBK01003035">
    <property type="protein sequence ID" value="CPA50936.1"/>
    <property type="molecule type" value="Genomic_DNA"/>
</dbReference>
<comment type="caution">
    <text evidence="2">The sequence shown here is derived from an EMBL/GenBank/DDBJ whole genome shotgun (WGS) entry which is preliminary data.</text>
</comment>
<evidence type="ECO:0000313" key="3">
    <source>
        <dbReference type="Proteomes" id="UP000039021"/>
    </source>
</evidence>